<reference evidence="8" key="1">
    <citation type="submission" date="2024-07" db="EMBL/GenBank/DDBJ databases">
        <title>Halotolerant mesophilic bacterium Ornithinibacillus sp. 4-3, sp. nov., isolated from soil.</title>
        <authorList>
            <person name="Sidarenka A.V."/>
            <person name="Guliayeva D.E."/>
            <person name="Leanovich S.I."/>
            <person name="Hileuskaya K.S."/>
            <person name="Akhremchuk A.E."/>
            <person name="Sikolenko M.A."/>
            <person name="Valentovich L.N."/>
        </authorList>
    </citation>
    <scope>NUCLEOTIDE SEQUENCE</scope>
    <source>
        <strain evidence="8">4-3</strain>
    </source>
</reference>
<feature type="transmembrane region" description="Helical" evidence="6">
    <location>
        <begin position="21"/>
        <end position="47"/>
    </location>
</feature>
<keyword evidence="4 6" id="KW-1133">Transmembrane helix</keyword>
<dbReference type="PANTHER" id="PTHR30294">
    <property type="entry name" value="MEMBRANE COMPONENT OF ABC TRANSPORTER YHHJ-RELATED"/>
    <property type="match status" value="1"/>
</dbReference>
<dbReference type="EMBL" id="CP162599">
    <property type="protein sequence ID" value="XDK33377.1"/>
    <property type="molecule type" value="Genomic_DNA"/>
</dbReference>
<dbReference type="GO" id="GO:0005886">
    <property type="term" value="C:plasma membrane"/>
    <property type="evidence" value="ECO:0007669"/>
    <property type="project" value="UniProtKB-SubCell"/>
</dbReference>
<accession>A0AB39HN52</accession>
<proteinExistence type="predicted"/>
<organism evidence="8">
    <name type="scientific">Ornithinibacillus sp. 4-3</name>
    <dbReference type="NCBI Taxonomy" id="3231488"/>
    <lineage>
        <taxon>Bacteria</taxon>
        <taxon>Bacillati</taxon>
        <taxon>Bacillota</taxon>
        <taxon>Bacilli</taxon>
        <taxon>Bacillales</taxon>
        <taxon>Bacillaceae</taxon>
        <taxon>Ornithinibacillus</taxon>
    </lineage>
</organism>
<dbReference type="Pfam" id="PF12698">
    <property type="entry name" value="ABC2_membrane_3"/>
    <property type="match status" value="1"/>
</dbReference>
<evidence type="ECO:0000256" key="6">
    <source>
        <dbReference type="SAM" id="Phobius"/>
    </source>
</evidence>
<keyword evidence="3 6" id="KW-0812">Transmembrane</keyword>
<evidence type="ECO:0000256" key="4">
    <source>
        <dbReference type="ARBA" id="ARBA00022989"/>
    </source>
</evidence>
<comment type="subcellular location">
    <subcellularLocation>
        <location evidence="1">Cell membrane</location>
        <topology evidence="1">Multi-pass membrane protein</topology>
    </subcellularLocation>
</comment>
<feature type="transmembrane region" description="Helical" evidence="6">
    <location>
        <begin position="296"/>
        <end position="318"/>
    </location>
</feature>
<name>A0AB39HN52_9BACI</name>
<feature type="transmembrane region" description="Helical" evidence="6">
    <location>
        <begin position="214"/>
        <end position="237"/>
    </location>
</feature>
<feature type="transmembrane region" description="Helical" evidence="6">
    <location>
        <begin position="381"/>
        <end position="398"/>
    </location>
</feature>
<dbReference type="GO" id="GO:0140359">
    <property type="term" value="F:ABC-type transporter activity"/>
    <property type="evidence" value="ECO:0007669"/>
    <property type="project" value="InterPro"/>
</dbReference>
<evidence type="ECO:0000313" key="8">
    <source>
        <dbReference type="EMBL" id="XDK33377.1"/>
    </source>
</evidence>
<evidence type="ECO:0000256" key="5">
    <source>
        <dbReference type="ARBA" id="ARBA00023136"/>
    </source>
</evidence>
<dbReference type="Gene3D" id="3.40.1710.10">
    <property type="entry name" value="abc type-2 transporter like domain"/>
    <property type="match status" value="1"/>
</dbReference>
<evidence type="ECO:0000256" key="3">
    <source>
        <dbReference type="ARBA" id="ARBA00022692"/>
    </source>
</evidence>
<keyword evidence="5 6" id="KW-0472">Membrane</keyword>
<dbReference type="AlphaFoldDB" id="A0AB39HN52"/>
<keyword evidence="2" id="KW-1003">Cell membrane</keyword>
<dbReference type="RefSeq" id="WP_368654059.1">
    <property type="nucleotide sequence ID" value="NZ_CP162599.1"/>
</dbReference>
<evidence type="ECO:0000256" key="2">
    <source>
        <dbReference type="ARBA" id="ARBA00022475"/>
    </source>
</evidence>
<evidence type="ECO:0000259" key="7">
    <source>
        <dbReference type="Pfam" id="PF12698"/>
    </source>
</evidence>
<feature type="transmembrane region" description="Helical" evidence="6">
    <location>
        <begin position="325"/>
        <end position="348"/>
    </location>
</feature>
<gene>
    <name evidence="8" type="ORF">AB4Y30_03195</name>
</gene>
<evidence type="ECO:0000256" key="1">
    <source>
        <dbReference type="ARBA" id="ARBA00004651"/>
    </source>
</evidence>
<dbReference type="InterPro" id="IPR013525">
    <property type="entry name" value="ABC2_TM"/>
</dbReference>
<feature type="transmembrane region" description="Helical" evidence="6">
    <location>
        <begin position="258"/>
        <end position="284"/>
    </location>
</feature>
<sequence length="407" mass="47365">MQSIKHYFMFIQMNIRQIKRKWLTLPLLLLSPTIIVGAIVMLMIHLMTADEQTTIDIGVVDQDQSMETETMIQFLSETSQLGPYIQLHTLSEQDADKGIEANELSAYIVFPDNFTDNLYVGESVTLPVIGNTQQQVQSNIVKELIDSVMRHINTSQANILLINRYAKDFIDDKDVRNDYLFDQFISFFMYALSKGNVLTNEEMVNQATASTKDYFGVSALFILHTFWLFIVYQLLYREETKRLANRMKLYGVKEIQQMLARMTVTFGFGMLLIIAAFLGFNYFFSFTLDIEDYKRLFMMLSLYSIVYLQLLALIEMILSSPKLRLLIQFVFSLLIIVISGAIIPTLYFPSYIQNKLEFIFSYDALYWIQEILLNERLYADYMMGFIYSLSGMILLMILSNGKERLKR</sequence>
<feature type="domain" description="ABC-2 type transporter transmembrane" evidence="7">
    <location>
        <begin position="24"/>
        <end position="398"/>
    </location>
</feature>
<dbReference type="PANTHER" id="PTHR30294:SF29">
    <property type="entry name" value="MULTIDRUG ABC TRANSPORTER PERMEASE YBHS-RELATED"/>
    <property type="match status" value="1"/>
</dbReference>
<protein>
    <submittedName>
        <fullName evidence="8">ABC transporter permease</fullName>
    </submittedName>
</protein>
<dbReference type="InterPro" id="IPR051449">
    <property type="entry name" value="ABC-2_transporter_component"/>
</dbReference>